<dbReference type="Proteomes" id="UP000008370">
    <property type="component" value="Unassembled WGS sequence"/>
</dbReference>
<name>K5UKN4_PHACS</name>
<evidence type="ECO:0000313" key="2">
    <source>
        <dbReference type="Proteomes" id="UP000008370"/>
    </source>
</evidence>
<dbReference type="HOGENOM" id="CLU_1928347_0_0_1"/>
<dbReference type="InParanoid" id="K5UKN4"/>
<dbReference type="KEGG" id="pco:PHACADRAFT_264807"/>
<keyword evidence="2" id="KW-1185">Reference proteome</keyword>
<accession>K5UKN4</accession>
<proteinExistence type="predicted"/>
<dbReference type="AlphaFoldDB" id="K5UKN4"/>
<reference evidence="1 2" key="1">
    <citation type="journal article" date="2012" name="BMC Genomics">
        <title>Comparative genomics of the white-rot fungi, Phanerochaete carnosa and P. chrysosporium, to elucidate the genetic basis of the distinct wood types they colonize.</title>
        <authorList>
            <person name="Suzuki H."/>
            <person name="MacDonald J."/>
            <person name="Syed K."/>
            <person name="Salamov A."/>
            <person name="Hori C."/>
            <person name="Aerts A."/>
            <person name="Henrissat B."/>
            <person name="Wiebenga A."/>
            <person name="vanKuyk P.A."/>
            <person name="Barry K."/>
            <person name="Lindquist E."/>
            <person name="LaButti K."/>
            <person name="Lapidus A."/>
            <person name="Lucas S."/>
            <person name="Coutinho P."/>
            <person name="Gong Y."/>
            <person name="Samejima M."/>
            <person name="Mahadevan R."/>
            <person name="Abou-Zaid M."/>
            <person name="de Vries R.P."/>
            <person name="Igarashi K."/>
            <person name="Yadav J.S."/>
            <person name="Grigoriev I.V."/>
            <person name="Master E.R."/>
        </authorList>
    </citation>
    <scope>NUCLEOTIDE SEQUENCE [LARGE SCALE GENOMIC DNA]</scope>
    <source>
        <strain evidence="1 2">HHB-10118-sp</strain>
    </source>
</reference>
<organism evidence="1 2">
    <name type="scientific">Phanerochaete carnosa (strain HHB-10118-sp)</name>
    <name type="common">White-rot fungus</name>
    <name type="synonym">Peniophora carnosa</name>
    <dbReference type="NCBI Taxonomy" id="650164"/>
    <lineage>
        <taxon>Eukaryota</taxon>
        <taxon>Fungi</taxon>
        <taxon>Dikarya</taxon>
        <taxon>Basidiomycota</taxon>
        <taxon>Agaricomycotina</taxon>
        <taxon>Agaricomycetes</taxon>
        <taxon>Polyporales</taxon>
        <taxon>Phanerochaetaceae</taxon>
        <taxon>Phanerochaete</taxon>
    </lineage>
</organism>
<sequence length="131" mass="14892">MLRDIAQLPDPLAVAVRRGYIGFDFESAEAQLVFIKDLWYPEGMRPELANYALLRQHEVPNVPIVFAGGSVGGDGAQATLNQDSFSDGSSRPWKRIHHRIVMKQIGRRLKYFKDQKELLRCTYHAFRGTSS</sequence>
<dbReference type="EMBL" id="JH930479">
    <property type="protein sequence ID" value="EKM50206.1"/>
    <property type="molecule type" value="Genomic_DNA"/>
</dbReference>
<dbReference type="GeneID" id="18918920"/>
<evidence type="ECO:0000313" key="1">
    <source>
        <dbReference type="EMBL" id="EKM50206.1"/>
    </source>
</evidence>
<dbReference type="RefSeq" id="XP_007401394.1">
    <property type="nucleotide sequence ID" value="XM_007401332.1"/>
</dbReference>
<dbReference type="OrthoDB" id="5592585at2759"/>
<gene>
    <name evidence="1" type="ORF">PHACADRAFT_264807</name>
</gene>
<protein>
    <submittedName>
        <fullName evidence="1">Uncharacterized protein</fullName>
    </submittedName>
</protein>